<dbReference type="AlphaFoldDB" id="A0A9P6VJ82"/>
<evidence type="ECO:0000313" key="1">
    <source>
        <dbReference type="EMBL" id="KAG0648679.1"/>
    </source>
</evidence>
<sequence length="298" mass="31275">MSVAPPSEGLGSNFNYFLADGGNAITGLNVEITFAQPLISTSNGFGIQLNGYAQELSGAPSTVPNWQQYVVYTEPGDKTLYGIIDNWKGTVPAGTDAQTINDEVSITTLPTANEIPAGATINIAPVFSSTNVITGIKYTYTPPGGSAVSKTVTLTSLDVYGTSKKITSAYESPISALTLNIVGDYNGNNGVFTSGSGTIVYTANQPLTVLTKEPSYTAFQDGTGETANSVYGKLPTSGSTKITQTWGISPEGVPNVGPAVGHKLPIPPSSKQKRGHSLTFPRHIVRMREAEYEAVNNV</sequence>
<dbReference type="OrthoDB" id="5322605at2759"/>
<protein>
    <submittedName>
        <fullName evidence="1">Uncharacterized protein</fullName>
    </submittedName>
</protein>
<organism evidence="1 2">
    <name type="scientific">Hyphodiscus hymeniophilus</name>
    <dbReference type="NCBI Taxonomy" id="353542"/>
    <lineage>
        <taxon>Eukaryota</taxon>
        <taxon>Fungi</taxon>
        <taxon>Dikarya</taxon>
        <taxon>Ascomycota</taxon>
        <taxon>Pezizomycotina</taxon>
        <taxon>Leotiomycetes</taxon>
        <taxon>Helotiales</taxon>
        <taxon>Hyphodiscaceae</taxon>
        <taxon>Hyphodiscus</taxon>
    </lineage>
</organism>
<comment type="caution">
    <text evidence="1">The sequence shown here is derived from an EMBL/GenBank/DDBJ whole genome shotgun (WGS) entry which is preliminary data.</text>
</comment>
<evidence type="ECO:0000313" key="2">
    <source>
        <dbReference type="Proteomes" id="UP000785200"/>
    </source>
</evidence>
<accession>A0A9P6VJ82</accession>
<keyword evidence="2" id="KW-1185">Reference proteome</keyword>
<dbReference type="Proteomes" id="UP000785200">
    <property type="component" value="Unassembled WGS sequence"/>
</dbReference>
<proteinExistence type="predicted"/>
<gene>
    <name evidence="1" type="ORF">D0Z07_4604</name>
</gene>
<reference evidence="1" key="1">
    <citation type="submission" date="2019-07" db="EMBL/GenBank/DDBJ databases">
        <title>Hyphodiscus hymeniophilus genome sequencing and assembly.</title>
        <authorList>
            <person name="Kramer G."/>
            <person name="Nodwell J."/>
        </authorList>
    </citation>
    <scope>NUCLEOTIDE SEQUENCE</scope>
    <source>
        <strain evidence="1">ATCC 34498</strain>
    </source>
</reference>
<dbReference type="EMBL" id="VNKQ01000009">
    <property type="protein sequence ID" value="KAG0648679.1"/>
    <property type="molecule type" value="Genomic_DNA"/>
</dbReference>
<name>A0A9P6VJ82_9HELO</name>